<evidence type="ECO:0000313" key="1">
    <source>
        <dbReference type="EMBL" id="JAV04148.1"/>
    </source>
</evidence>
<dbReference type="InterPro" id="IPR052748">
    <property type="entry name" value="ISR_Activator"/>
</dbReference>
<dbReference type="AlphaFoldDB" id="A0A1L8DCF8"/>
<dbReference type="PANTHER" id="PTHR45011:SF1">
    <property type="entry name" value="DAP3-BINDING CELL DEATH ENHANCER 1"/>
    <property type="match status" value="1"/>
</dbReference>
<dbReference type="InterPro" id="IPR011990">
    <property type="entry name" value="TPR-like_helical_dom_sf"/>
</dbReference>
<dbReference type="Gene3D" id="1.25.40.10">
    <property type="entry name" value="Tetratricopeptide repeat domain"/>
    <property type="match status" value="1"/>
</dbReference>
<dbReference type="SMART" id="SM00671">
    <property type="entry name" value="SEL1"/>
    <property type="match status" value="2"/>
</dbReference>
<sequence length="341" mass="38776">MWNYVSRRIKDTLEKTANIFDAGRAHFNHFECPLAKRKAAIAVRKKCSIAHFRKSSALGNDFKASESGQDEYKERIKQDNLNQSWIGAITWSSAIICGWYTSQLLCMRRRHLAWERRSEFHPAIYGLLPPHRNFHTGALSRIAFASPVKELKGIKSTDFPLDPSKFIYNVNNDDTHDEPKSSTEKLTVRDAARDLKSLIGDTHFNFAVQSINGSNYEDAVFHFRLATFHRHPSATFNLGLCYERGLGVKKNLRQAMECYQMATELGHPKAMYNLGVFYVQGIGGLKRSRRVARQLFEAAAQLGQEDAQAALKMRQKPPTKAPDYNTTNISLTTSWRSIEAT</sequence>
<dbReference type="Pfam" id="PF08238">
    <property type="entry name" value="Sel1"/>
    <property type="match status" value="2"/>
</dbReference>
<dbReference type="PANTHER" id="PTHR45011">
    <property type="entry name" value="DAP3-BINDING CELL DEATH ENHANCER 1"/>
    <property type="match status" value="1"/>
</dbReference>
<dbReference type="SUPFAM" id="SSF81901">
    <property type="entry name" value="HCP-like"/>
    <property type="match status" value="1"/>
</dbReference>
<reference evidence="1" key="1">
    <citation type="submission" date="2016-12" db="EMBL/GenBank/DDBJ databases">
        <title>An insight into the sialome and mialome of the sand fly, Nyssomyia neivai.</title>
        <authorList>
            <person name="Sebastian V."/>
            <person name="Goulart T.M."/>
            <person name="Oliveira W."/>
            <person name="Calvo E."/>
            <person name="Oliveira L.F."/>
            <person name="Pinto M.C."/>
            <person name="Rosselino A.M."/>
            <person name="Ribeiro J.M."/>
        </authorList>
    </citation>
    <scope>NUCLEOTIDE SEQUENCE</scope>
</reference>
<proteinExistence type="predicted"/>
<dbReference type="EMBL" id="GFDF01009936">
    <property type="protein sequence ID" value="JAV04148.1"/>
    <property type="molecule type" value="Transcribed_RNA"/>
</dbReference>
<accession>A0A1L8DCF8</accession>
<dbReference type="InterPro" id="IPR006597">
    <property type="entry name" value="Sel1-like"/>
</dbReference>
<protein>
    <submittedName>
        <fullName evidence="1">Putative extracellular protein sel-1</fullName>
    </submittedName>
</protein>
<name>A0A1L8DCF8_9DIPT</name>
<organism evidence="1">
    <name type="scientific">Nyssomyia neivai</name>
    <dbReference type="NCBI Taxonomy" id="330878"/>
    <lineage>
        <taxon>Eukaryota</taxon>
        <taxon>Metazoa</taxon>
        <taxon>Ecdysozoa</taxon>
        <taxon>Arthropoda</taxon>
        <taxon>Hexapoda</taxon>
        <taxon>Insecta</taxon>
        <taxon>Pterygota</taxon>
        <taxon>Neoptera</taxon>
        <taxon>Endopterygota</taxon>
        <taxon>Diptera</taxon>
        <taxon>Nematocera</taxon>
        <taxon>Psychodoidea</taxon>
        <taxon>Psychodidae</taxon>
        <taxon>Nyssomyia</taxon>
    </lineage>
</organism>